<dbReference type="Pfam" id="PF02854">
    <property type="entry name" value="MIF4G"/>
    <property type="match status" value="1"/>
</dbReference>
<dbReference type="KEGG" id="lak:106178517"/>
<name>A0A1S3K444_LINAN</name>
<dbReference type="RefSeq" id="XP_013417184.1">
    <property type="nucleotide sequence ID" value="XM_013561730.2"/>
</dbReference>
<reference evidence="4" key="1">
    <citation type="submission" date="2025-08" db="UniProtKB">
        <authorList>
            <consortium name="RefSeq"/>
        </authorList>
    </citation>
    <scope>IDENTIFICATION</scope>
    <source>
        <tissue evidence="4">Gonads</tissue>
    </source>
</reference>
<dbReference type="Proteomes" id="UP000085678">
    <property type="component" value="Unplaced"/>
</dbReference>
<feature type="domain" description="MIF4G" evidence="2">
    <location>
        <begin position="106"/>
        <end position="212"/>
    </location>
</feature>
<feature type="region of interest" description="Disordered" evidence="1">
    <location>
        <begin position="382"/>
        <end position="430"/>
    </location>
</feature>
<dbReference type="InterPro" id="IPR003890">
    <property type="entry name" value="MIF4G-like_typ-3"/>
</dbReference>
<evidence type="ECO:0000256" key="1">
    <source>
        <dbReference type="SAM" id="MobiDB-lite"/>
    </source>
</evidence>
<organism evidence="3 4">
    <name type="scientific">Lingula anatina</name>
    <name type="common">Brachiopod</name>
    <name type="synonym">Lingula unguis</name>
    <dbReference type="NCBI Taxonomy" id="7574"/>
    <lineage>
        <taxon>Eukaryota</taxon>
        <taxon>Metazoa</taxon>
        <taxon>Spiralia</taxon>
        <taxon>Lophotrochozoa</taxon>
        <taxon>Brachiopoda</taxon>
        <taxon>Linguliformea</taxon>
        <taxon>Lingulata</taxon>
        <taxon>Lingulida</taxon>
        <taxon>Linguloidea</taxon>
        <taxon>Lingulidae</taxon>
        <taxon>Lingula</taxon>
    </lineage>
</organism>
<dbReference type="SUPFAM" id="SSF48371">
    <property type="entry name" value="ARM repeat"/>
    <property type="match status" value="1"/>
</dbReference>
<proteinExistence type="predicted"/>
<keyword evidence="3" id="KW-1185">Reference proteome</keyword>
<feature type="compositionally biased region" description="Acidic residues" evidence="1">
    <location>
        <begin position="395"/>
        <end position="417"/>
    </location>
</feature>
<feature type="compositionally biased region" description="Low complexity" evidence="1">
    <location>
        <begin position="338"/>
        <end position="347"/>
    </location>
</feature>
<accession>A0A1S3K444</accession>
<dbReference type="GO" id="GO:0003723">
    <property type="term" value="F:RNA binding"/>
    <property type="evidence" value="ECO:0007669"/>
    <property type="project" value="InterPro"/>
</dbReference>
<evidence type="ECO:0000313" key="4">
    <source>
        <dbReference type="RefSeq" id="XP_013417184.1"/>
    </source>
</evidence>
<gene>
    <name evidence="4" type="primary">LOC106178517</name>
</gene>
<dbReference type="InParanoid" id="A0A1S3K444"/>
<sequence>MTANRIRVYKAATERLNAPEEIFKELINDYYLSVLLETPDEKENVLQNWFRTVSCQESEYGLRAAARALIYQDLENGVPDVVILELVNSVASYKLPGRNEDEKSKGTFQEVFIDETMKIFQSVLLKSSITNLPEKMKDNRLFIICRLIGELFLQHYFSCEAILNIISRLQRQRTDASVQALCVLLTIVGGCLDRCGIHTEAMNNIFNSMKSFRQRMKPTESTLKMIRTLCKFRKNNWTLIQLPPAPSPGYLEAAGEQMLPSVQFITPGSLDWNTVGQDNEEEVPRVPHDFSPEDQDCTWGDPNFDMYGFFIEHQHAWDAWRGCTWVPVGPQLGPPHSPHALSAAASDASDEPDIIEYHPSGEEYGADQVADRLESQLQELLSEAQQVEERTSREEAEEAQAVEEEEEEEESEPESDYEDARAYQSYSPNSSAENITKSLVANCSESGKAPETSAGMEAARAAHSTDIVKEAVASEEEDTDTEEMEASAVRTPEVGEKTLTFESKGPELKPVDTAVEYVEFVVPVDVAMEPVAEAVLHTEISECLEDWSDCPGAIGPLVIKTPCKTSTAPAEASAGTIISALVEPASTDFSSRNEGGAEFTTPVKQMTADDAVEDTKMTKANEMVNNTMLNEKPATQVMTAVEETSTKRMTTTTKITGTNETVTREKLTKKKKSSSALNLAAKIAALELTATAPVREFPTAGLLAQSTPTPTTVASPEPANVREEKEEKKTWWVQAACSRLILNSINTWQSMSRRERMISVLTCLTFVSDIYLSTINTTHTSSINILPVIKWMKSQYVILKYNGSEC</sequence>
<feature type="region of interest" description="Disordered" evidence="1">
    <location>
        <begin position="336"/>
        <end position="359"/>
    </location>
</feature>
<protein>
    <submittedName>
        <fullName evidence="4">Uncharacterized protein LOC106178517</fullName>
    </submittedName>
</protein>
<dbReference type="InterPro" id="IPR016024">
    <property type="entry name" value="ARM-type_fold"/>
</dbReference>
<dbReference type="Gene3D" id="1.25.40.180">
    <property type="match status" value="1"/>
</dbReference>
<evidence type="ECO:0000259" key="2">
    <source>
        <dbReference type="Pfam" id="PF02854"/>
    </source>
</evidence>
<evidence type="ECO:0000313" key="3">
    <source>
        <dbReference type="Proteomes" id="UP000085678"/>
    </source>
</evidence>
<dbReference type="GeneID" id="106178517"/>
<dbReference type="AlphaFoldDB" id="A0A1S3K444"/>